<accession>A0A645BAI2</accession>
<evidence type="ECO:0000256" key="7">
    <source>
        <dbReference type="ARBA" id="ARBA00007490"/>
    </source>
</evidence>
<evidence type="ECO:0000256" key="17">
    <source>
        <dbReference type="ARBA" id="ARBA00030571"/>
    </source>
</evidence>
<dbReference type="GO" id="GO:0009236">
    <property type="term" value="P:cobalamin biosynthetic process"/>
    <property type="evidence" value="ECO:0007669"/>
    <property type="project" value="UniProtKB-KW"/>
</dbReference>
<evidence type="ECO:0000256" key="9">
    <source>
        <dbReference type="ARBA" id="ARBA00012523"/>
    </source>
</evidence>
<reference evidence="18" key="1">
    <citation type="submission" date="2019-08" db="EMBL/GenBank/DDBJ databases">
        <authorList>
            <person name="Kucharzyk K."/>
            <person name="Murdoch R.W."/>
            <person name="Higgins S."/>
            <person name="Loffler F."/>
        </authorList>
    </citation>
    <scope>NUCLEOTIDE SEQUENCE</scope>
</reference>
<dbReference type="GO" id="GO:0043752">
    <property type="term" value="F:adenosylcobinamide kinase activity"/>
    <property type="evidence" value="ECO:0007669"/>
    <property type="project" value="UniProtKB-EC"/>
</dbReference>
<evidence type="ECO:0000256" key="8">
    <source>
        <dbReference type="ARBA" id="ARBA00012016"/>
    </source>
</evidence>
<dbReference type="SUPFAM" id="SSF52540">
    <property type="entry name" value="P-loop containing nucleoside triphosphate hydrolases"/>
    <property type="match status" value="1"/>
</dbReference>
<sequence>MSEPRIARLLVLGGARSGKTTFAEQHFAHAPAVDYLATSQVRDDDPEWVERVRVHRRRRPSHWTTIETLELAGELSRETTTPLLIDCMTVWLTRQMDLAGIWDERPGCDEALKTAVEEAVGAFARATRPVVAVSNEVGQGLVPAEAGSRRFRDEMGVLNMRLAEVVDEVWFCTAGIPARLK</sequence>
<dbReference type="PIRSF" id="PIRSF006135">
    <property type="entry name" value="CobU"/>
    <property type="match status" value="1"/>
</dbReference>
<evidence type="ECO:0000256" key="13">
    <source>
        <dbReference type="ARBA" id="ARBA00022777"/>
    </source>
</evidence>
<dbReference type="Pfam" id="PF02283">
    <property type="entry name" value="CobU"/>
    <property type="match status" value="1"/>
</dbReference>
<comment type="catalytic activity">
    <reaction evidence="3">
        <text>adenosylcob(III)inamide + GTP = adenosylcob(III)inamide phosphate + GDP + H(+)</text>
        <dbReference type="Rhea" id="RHEA:15765"/>
        <dbReference type="ChEBI" id="CHEBI:2480"/>
        <dbReference type="ChEBI" id="CHEBI:15378"/>
        <dbReference type="ChEBI" id="CHEBI:37565"/>
        <dbReference type="ChEBI" id="CHEBI:58189"/>
        <dbReference type="ChEBI" id="CHEBI:58502"/>
        <dbReference type="EC" id="2.7.1.156"/>
    </reaction>
</comment>
<comment type="similarity">
    <text evidence="7">Belongs to the CobU/CobP family.</text>
</comment>
<organism evidence="18">
    <name type="scientific">bioreactor metagenome</name>
    <dbReference type="NCBI Taxonomy" id="1076179"/>
    <lineage>
        <taxon>unclassified sequences</taxon>
        <taxon>metagenomes</taxon>
        <taxon>ecological metagenomes</taxon>
    </lineage>
</organism>
<evidence type="ECO:0000256" key="15">
    <source>
        <dbReference type="ARBA" id="ARBA00023134"/>
    </source>
</evidence>
<evidence type="ECO:0000313" key="18">
    <source>
        <dbReference type="EMBL" id="MPM62058.1"/>
    </source>
</evidence>
<evidence type="ECO:0000256" key="14">
    <source>
        <dbReference type="ARBA" id="ARBA00022840"/>
    </source>
</evidence>
<keyword evidence="15" id="KW-0342">GTP-binding</keyword>
<dbReference type="PANTHER" id="PTHR34848">
    <property type="match status" value="1"/>
</dbReference>
<comment type="function">
    <text evidence="4">Catalyzes ATP-dependent phosphorylation of adenosylcobinamide and addition of GMP to adenosylcobinamide phosphate.</text>
</comment>
<keyword evidence="10" id="KW-0169">Cobalamin biosynthesis</keyword>
<dbReference type="AlphaFoldDB" id="A0A645BAI2"/>
<dbReference type="EC" id="2.7.7.62" evidence="9"/>
<evidence type="ECO:0000256" key="4">
    <source>
        <dbReference type="ARBA" id="ARBA00003889"/>
    </source>
</evidence>
<dbReference type="Gene3D" id="3.40.50.300">
    <property type="entry name" value="P-loop containing nucleotide triphosphate hydrolases"/>
    <property type="match status" value="1"/>
</dbReference>
<dbReference type="GO" id="GO:0005525">
    <property type="term" value="F:GTP binding"/>
    <property type="evidence" value="ECO:0007669"/>
    <property type="project" value="UniProtKB-KW"/>
</dbReference>
<evidence type="ECO:0000256" key="10">
    <source>
        <dbReference type="ARBA" id="ARBA00022573"/>
    </source>
</evidence>
<comment type="pathway">
    <text evidence="5">Cofactor biosynthesis; adenosylcobalamin biosynthesis; adenosylcobalamin from cob(II)yrinate a,c-diamide: step 6/7.</text>
</comment>
<dbReference type="GO" id="GO:0005524">
    <property type="term" value="F:ATP binding"/>
    <property type="evidence" value="ECO:0007669"/>
    <property type="project" value="UniProtKB-KW"/>
</dbReference>
<dbReference type="GO" id="GO:0008820">
    <property type="term" value="F:cobinamide phosphate guanylyltransferase activity"/>
    <property type="evidence" value="ECO:0007669"/>
    <property type="project" value="UniProtKB-EC"/>
</dbReference>
<keyword evidence="14" id="KW-0067">ATP-binding</keyword>
<evidence type="ECO:0000256" key="5">
    <source>
        <dbReference type="ARBA" id="ARBA00004692"/>
    </source>
</evidence>
<keyword evidence="11 18" id="KW-0808">Transferase</keyword>
<protein>
    <recommendedName>
        <fullName evidence="16">Adenosylcobinamide kinase</fullName>
        <ecNumber evidence="8">2.7.1.156</ecNumber>
        <ecNumber evidence="9">2.7.7.62</ecNumber>
    </recommendedName>
    <alternativeName>
        <fullName evidence="17">Adenosylcobinamide-phosphate guanylyltransferase</fullName>
    </alternativeName>
</protein>
<evidence type="ECO:0000256" key="6">
    <source>
        <dbReference type="ARBA" id="ARBA00005159"/>
    </source>
</evidence>
<evidence type="ECO:0000256" key="12">
    <source>
        <dbReference type="ARBA" id="ARBA00022741"/>
    </source>
</evidence>
<keyword evidence="12" id="KW-0547">Nucleotide-binding</keyword>
<comment type="caution">
    <text evidence="18">The sequence shown here is derived from an EMBL/GenBank/DDBJ whole genome shotgun (WGS) entry which is preliminary data.</text>
</comment>
<gene>
    <name evidence="18" type="primary">cobU_11</name>
    <name evidence="18" type="ORF">SDC9_108924</name>
</gene>
<comment type="pathway">
    <text evidence="6">Cofactor biosynthesis; adenosylcobalamin biosynthesis; adenosylcobalamin from cob(II)yrinate a,c-diamide: step 5/7.</text>
</comment>
<dbReference type="EC" id="2.7.1.156" evidence="8"/>
<dbReference type="InterPro" id="IPR027417">
    <property type="entry name" value="P-loop_NTPase"/>
</dbReference>
<comment type="catalytic activity">
    <reaction evidence="2">
        <text>adenosylcob(III)inamide phosphate + GTP + H(+) = adenosylcob(III)inamide-GDP + diphosphate</text>
        <dbReference type="Rhea" id="RHEA:22712"/>
        <dbReference type="ChEBI" id="CHEBI:15378"/>
        <dbReference type="ChEBI" id="CHEBI:33019"/>
        <dbReference type="ChEBI" id="CHEBI:37565"/>
        <dbReference type="ChEBI" id="CHEBI:58502"/>
        <dbReference type="ChEBI" id="CHEBI:60487"/>
        <dbReference type="EC" id="2.7.7.62"/>
    </reaction>
</comment>
<dbReference type="EMBL" id="VSSQ01018667">
    <property type="protein sequence ID" value="MPM62058.1"/>
    <property type="molecule type" value="Genomic_DNA"/>
</dbReference>
<keyword evidence="13" id="KW-0418">Kinase</keyword>
<dbReference type="PANTHER" id="PTHR34848:SF1">
    <property type="entry name" value="BIFUNCTIONAL ADENOSYLCOBALAMIN BIOSYNTHESIS PROTEIN COBU"/>
    <property type="match status" value="1"/>
</dbReference>
<dbReference type="InterPro" id="IPR003203">
    <property type="entry name" value="CobU/CobP"/>
</dbReference>
<name>A0A645BAI2_9ZZZZ</name>
<comment type="catalytic activity">
    <reaction evidence="1">
        <text>adenosylcob(III)inamide + ATP = adenosylcob(III)inamide phosphate + ADP + H(+)</text>
        <dbReference type="Rhea" id="RHEA:15769"/>
        <dbReference type="ChEBI" id="CHEBI:2480"/>
        <dbReference type="ChEBI" id="CHEBI:15378"/>
        <dbReference type="ChEBI" id="CHEBI:30616"/>
        <dbReference type="ChEBI" id="CHEBI:58502"/>
        <dbReference type="ChEBI" id="CHEBI:456216"/>
        <dbReference type="EC" id="2.7.1.156"/>
    </reaction>
</comment>
<evidence type="ECO:0000256" key="16">
    <source>
        <dbReference type="ARBA" id="ARBA00029570"/>
    </source>
</evidence>
<evidence type="ECO:0000256" key="1">
    <source>
        <dbReference type="ARBA" id="ARBA00000312"/>
    </source>
</evidence>
<evidence type="ECO:0000256" key="11">
    <source>
        <dbReference type="ARBA" id="ARBA00022679"/>
    </source>
</evidence>
<evidence type="ECO:0000256" key="2">
    <source>
        <dbReference type="ARBA" id="ARBA00000711"/>
    </source>
</evidence>
<evidence type="ECO:0000256" key="3">
    <source>
        <dbReference type="ARBA" id="ARBA00001522"/>
    </source>
</evidence>
<proteinExistence type="inferred from homology"/>